<evidence type="ECO:0000256" key="3">
    <source>
        <dbReference type="ARBA" id="ARBA00022840"/>
    </source>
</evidence>
<dbReference type="GO" id="GO:0004140">
    <property type="term" value="F:dephospho-CoA kinase activity"/>
    <property type="evidence" value="ECO:0007669"/>
    <property type="project" value="UniProtKB-UniRule"/>
</dbReference>
<dbReference type="UniPathway" id="UPA00241">
    <property type="reaction ID" value="UER00356"/>
</dbReference>
<dbReference type="PROSITE" id="PS51219">
    <property type="entry name" value="DPCK"/>
    <property type="match status" value="1"/>
</dbReference>
<evidence type="ECO:0000256" key="4">
    <source>
        <dbReference type="ARBA" id="ARBA00022993"/>
    </source>
</evidence>
<keyword evidence="3 5" id="KW-0067">ATP-binding</keyword>
<evidence type="ECO:0000256" key="1">
    <source>
        <dbReference type="ARBA" id="ARBA00009018"/>
    </source>
</evidence>
<dbReference type="EC" id="2.7.1.24" evidence="5 6"/>
<keyword evidence="5 7" id="KW-0418">Kinase</keyword>
<dbReference type="NCBIfam" id="TIGR00152">
    <property type="entry name" value="dephospho-CoA kinase"/>
    <property type="match status" value="1"/>
</dbReference>
<comment type="catalytic activity">
    <reaction evidence="5">
        <text>3'-dephospho-CoA + ATP = ADP + CoA + H(+)</text>
        <dbReference type="Rhea" id="RHEA:18245"/>
        <dbReference type="ChEBI" id="CHEBI:15378"/>
        <dbReference type="ChEBI" id="CHEBI:30616"/>
        <dbReference type="ChEBI" id="CHEBI:57287"/>
        <dbReference type="ChEBI" id="CHEBI:57328"/>
        <dbReference type="ChEBI" id="CHEBI:456216"/>
        <dbReference type="EC" id="2.7.1.24"/>
    </reaction>
</comment>
<comment type="similarity">
    <text evidence="1 5">Belongs to the CoaE family.</text>
</comment>
<dbReference type="InterPro" id="IPR027417">
    <property type="entry name" value="P-loop_NTPase"/>
</dbReference>
<evidence type="ECO:0000256" key="2">
    <source>
        <dbReference type="ARBA" id="ARBA00022741"/>
    </source>
</evidence>
<organism evidence="7 8">
    <name type="scientific">Candidatus Liberibacter europaeus</name>
    <dbReference type="NCBI Taxonomy" id="744859"/>
    <lineage>
        <taxon>Bacteria</taxon>
        <taxon>Pseudomonadati</taxon>
        <taxon>Pseudomonadota</taxon>
        <taxon>Alphaproteobacteria</taxon>
        <taxon>Hyphomicrobiales</taxon>
        <taxon>Rhizobiaceae</taxon>
        <taxon>Liberibacter</taxon>
    </lineage>
</organism>
<feature type="binding site" evidence="5">
    <location>
        <begin position="11"/>
        <end position="16"/>
    </location>
    <ligand>
        <name>ATP</name>
        <dbReference type="ChEBI" id="CHEBI:30616"/>
    </ligand>
</feature>
<dbReference type="GO" id="GO:0005524">
    <property type="term" value="F:ATP binding"/>
    <property type="evidence" value="ECO:0007669"/>
    <property type="project" value="UniProtKB-UniRule"/>
</dbReference>
<comment type="pathway">
    <text evidence="5">Cofactor biosynthesis; coenzyme A biosynthesis; CoA from (R)-pantothenate: step 5/5.</text>
</comment>
<dbReference type="Proteomes" id="UP000240811">
    <property type="component" value="Unassembled WGS sequence"/>
</dbReference>
<sequence>MLIAGLTGSIGTGKTTVANFLKKEKIPVISSDDIVSELYQHDAVEIIGKTFPKSVKNGKVDKSYLLEQLKESPEKLEVLESIVHPMVRMREEKILEEMFYRGEKLVFFDTPLLFEKKMDCLFDVIVVVTCSFETQRKRVLSRKKYTEESFLFILSKQLSETEKISRADYVINTEGKIETIGKKIQEILVKIYKMIDSNKKCVK</sequence>
<dbReference type="PANTHER" id="PTHR10695">
    <property type="entry name" value="DEPHOSPHO-COA KINASE-RELATED"/>
    <property type="match status" value="1"/>
</dbReference>
<comment type="caution">
    <text evidence="7">The sequence shown here is derived from an EMBL/GenBank/DDBJ whole genome shotgun (WGS) entry which is preliminary data.</text>
</comment>
<comment type="function">
    <text evidence="5">Catalyzes the phosphorylation of the 3'-hydroxyl group of dephosphocoenzyme A to form coenzyme A.</text>
</comment>
<dbReference type="AlphaFoldDB" id="A0A2T4VYY8"/>
<dbReference type="Gene3D" id="3.40.50.300">
    <property type="entry name" value="P-loop containing nucleotide triphosphate hydrolases"/>
    <property type="match status" value="1"/>
</dbReference>
<keyword evidence="4 5" id="KW-0173">Coenzyme A biosynthesis</keyword>
<name>A0A2T4VYY8_9HYPH</name>
<keyword evidence="5" id="KW-0808">Transferase</keyword>
<evidence type="ECO:0000256" key="5">
    <source>
        <dbReference type="HAMAP-Rule" id="MF_00376"/>
    </source>
</evidence>
<dbReference type="EMBL" id="PSQJ01000001">
    <property type="protein sequence ID" value="PTL86994.1"/>
    <property type="molecule type" value="Genomic_DNA"/>
</dbReference>
<dbReference type="GO" id="GO:0005737">
    <property type="term" value="C:cytoplasm"/>
    <property type="evidence" value="ECO:0007669"/>
    <property type="project" value="UniProtKB-SubCell"/>
</dbReference>
<dbReference type="GO" id="GO:0015937">
    <property type="term" value="P:coenzyme A biosynthetic process"/>
    <property type="evidence" value="ECO:0007669"/>
    <property type="project" value="UniProtKB-UniRule"/>
</dbReference>
<dbReference type="HAMAP" id="MF_00376">
    <property type="entry name" value="Dephospho_CoA_kinase"/>
    <property type="match status" value="1"/>
</dbReference>
<dbReference type="Pfam" id="PF01121">
    <property type="entry name" value="CoaE"/>
    <property type="match status" value="1"/>
</dbReference>
<dbReference type="PANTHER" id="PTHR10695:SF46">
    <property type="entry name" value="BIFUNCTIONAL COENZYME A SYNTHASE-RELATED"/>
    <property type="match status" value="1"/>
</dbReference>
<comment type="subcellular location">
    <subcellularLocation>
        <location evidence="5">Cytoplasm</location>
    </subcellularLocation>
</comment>
<reference evidence="8" key="1">
    <citation type="submission" date="2018-02" db="EMBL/GenBank/DDBJ databases">
        <title>Genome sequence of Candidatus Liberibacter europaeus.</title>
        <authorList>
            <person name="Frampton R.A."/>
            <person name="Thompson S.M."/>
            <person name="David C."/>
            <person name="Addison S.M."/>
            <person name="Smith G.R."/>
        </authorList>
    </citation>
    <scope>NUCLEOTIDE SEQUENCE [LARGE SCALE GENOMIC DNA]</scope>
</reference>
<evidence type="ECO:0000256" key="6">
    <source>
        <dbReference type="NCBIfam" id="TIGR00152"/>
    </source>
</evidence>
<proteinExistence type="inferred from homology"/>
<keyword evidence="5" id="KW-0963">Cytoplasm</keyword>
<evidence type="ECO:0000313" key="7">
    <source>
        <dbReference type="EMBL" id="PTL86994.1"/>
    </source>
</evidence>
<dbReference type="CDD" id="cd02022">
    <property type="entry name" value="DPCK"/>
    <property type="match status" value="1"/>
</dbReference>
<keyword evidence="2 5" id="KW-0547">Nucleotide-binding</keyword>
<accession>A0A2T4VYY8</accession>
<dbReference type="InterPro" id="IPR001977">
    <property type="entry name" value="Depp_CoAkinase"/>
</dbReference>
<evidence type="ECO:0000313" key="8">
    <source>
        <dbReference type="Proteomes" id="UP000240811"/>
    </source>
</evidence>
<gene>
    <name evidence="5" type="primary">coaE</name>
    <name evidence="7" type="ORF">C4617_00900</name>
</gene>
<protein>
    <recommendedName>
        <fullName evidence="5 6">Dephospho-CoA kinase</fullName>
        <ecNumber evidence="5 6">2.7.1.24</ecNumber>
    </recommendedName>
    <alternativeName>
        <fullName evidence="5">Dephosphocoenzyme A kinase</fullName>
    </alternativeName>
</protein>
<dbReference type="SUPFAM" id="SSF52540">
    <property type="entry name" value="P-loop containing nucleoside triphosphate hydrolases"/>
    <property type="match status" value="1"/>
</dbReference>